<evidence type="ECO:0000256" key="4">
    <source>
        <dbReference type="ARBA" id="ARBA00022679"/>
    </source>
</evidence>
<feature type="binding site" evidence="11">
    <location>
        <position position="121"/>
    </location>
    <ligand>
        <name>ATP</name>
        <dbReference type="ChEBI" id="CHEBI:30616"/>
    </ligand>
</feature>
<accession>A0A850R902</accession>
<dbReference type="GO" id="GO:0009228">
    <property type="term" value="P:thiamine biosynthetic process"/>
    <property type="evidence" value="ECO:0007669"/>
    <property type="project" value="UniProtKB-KW"/>
</dbReference>
<comment type="caution">
    <text evidence="12">The sequence shown here is derived from an EMBL/GenBank/DDBJ whole genome shotgun (WGS) entry which is preliminary data.</text>
</comment>
<dbReference type="Gene3D" id="3.40.1190.20">
    <property type="match status" value="1"/>
</dbReference>
<evidence type="ECO:0000313" key="13">
    <source>
        <dbReference type="Proteomes" id="UP000563523"/>
    </source>
</evidence>
<dbReference type="HAMAP" id="MF_00228">
    <property type="entry name" value="Thz_kinase"/>
    <property type="match status" value="1"/>
</dbReference>
<dbReference type="Proteomes" id="UP000563523">
    <property type="component" value="Unassembled WGS sequence"/>
</dbReference>
<evidence type="ECO:0000256" key="10">
    <source>
        <dbReference type="ARBA" id="ARBA00022977"/>
    </source>
</evidence>
<dbReference type="GO" id="GO:0004417">
    <property type="term" value="F:hydroxyethylthiazole kinase activity"/>
    <property type="evidence" value="ECO:0007669"/>
    <property type="project" value="UniProtKB-UniRule"/>
</dbReference>
<gene>
    <name evidence="11 12" type="primary">thiM</name>
    <name evidence="12" type="ORF">HU830_07560</name>
</gene>
<dbReference type="GO" id="GO:0000287">
    <property type="term" value="F:magnesium ion binding"/>
    <property type="evidence" value="ECO:0007669"/>
    <property type="project" value="UniProtKB-UniRule"/>
</dbReference>
<comment type="similarity">
    <text evidence="11">Belongs to the Thz kinase family.</text>
</comment>
<protein>
    <recommendedName>
        <fullName evidence="11">Hydroxyethylthiazole kinase</fullName>
        <ecNumber evidence="11">2.7.1.50</ecNumber>
    </recommendedName>
    <alternativeName>
        <fullName evidence="11">4-methyl-5-beta-hydroxyethylthiazole kinase</fullName>
        <shortName evidence="11">TH kinase</shortName>
        <shortName evidence="11">Thz kinase</shortName>
    </alternativeName>
</protein>
<comment type="catalytic activity">
    <reaction evidence="1 11">
        <text>5-(2-hydroxyethyl)-4-methylthiazole + ATP = 4-methyl-5-(2-phosphooxyethyl)-thiazole + ADP + H(+)</text>
        <dbReference type="Rhea" id="RHEA:24212"/>
        <dbReference type="ChEBI" id="CHEBI:15378"/>
        <dbReference type="ChEBI" id="CHEBI:17957"/>
        <dbReference type="ChEBI" id="CHEBI:30616"/>
        <dbReference type="ChEBI" id="CHEBI:58296"/>
        <dbReference type="ChEBI" id="CHEBI:456216"/>
        <dbReference type="EC" id="2.7.1.50"/>
    </reaction>
</comment>
<comment type="cofactor">
    <cofactor evidence="2 11">
        <name>Mg(2+)</name>
        <dbReference type="ChEBI" id="CHEBI:18420"/>
    </cofactor>
</comment>
<evidence type="ECO:0000313" key="12">
    <source>
        <dbReference type="EMBL" id="NVY97005.1"/>
    </source>
</evidence>
<dbReference type="EC" id="2.7.1.50" evidence="11"/>
<feature type="binding site" evidence="11">
    <location>
        <position position="170"/>
    </location>
    <ligand>
        <name>ATP</name>
        <dbReference type="ChEBI" id="CHEBI:30616"/>
    </ligand>
</feature>
<dbReference type="InterPro" id="IPR029056">
    <property type="entry name" value="Ribokinase-like"/>
</dbReference>
<proteinExistence type="inferred from homology"/>
<sequence>MITDFLETVLPQLQQKKPLVHHLTNYVTVNDCANITLAIGASPIMADEIQEVASITAQADALVLNLGTLNQRILASMLVAGQRANQFGIPIILDPVGVGISTFRQQAVQKLLAELDLAVIRGNRSEISFLAGKENSAKGVDSFDQTLDTSTMITRAQKVADKKHCVVAVTGATDIIVDEQQIVTAENGCPAMKQITGTGCMTTSLVGSFCGSQPQEIFASTLTALLAMGIAGEIGQKRTQKLGSGSLRTAIIDTINHLDTKTLQERGKFHEVTA</sequence>
<comment type="function">
    <text evidence="11">Catalyzes the phosphorylation of the hydroxyl group of 4-methyl-5-beta-hydroxyethylthiazole (THZ).</text>
</comment>
<dbReference type="CDD" id="cd01170">
    <property type="entry name" value="THZ_kinase"/>
    <property type="match status" value="1"/>
</dbReference>
<dbReference type="PIRSF" id="PIRSF000513">
    <property type="entry name" value="Thz_kinase"/>
    <property type="match status" value="1"/>
</dbReference>
<dbReference type="AlphaFoldDB" id="A0A850R902"/>
<evidence type="ECO:0000256" key="9">
    <source>
        <dbReference type="ARBA" id="ARBA00022842"/>
    </source>
</evidence>
<name>A0A850R902_9LACO</name>
<evidence type="ECO:0000256" key="3">
    <source>
        <dbReference type="ARBA" id="ARBA00004868"/>
    </source>
</evidence>
<keyword evidence="10 11" id="KW-0784">Thiamine biosynthesis</keyword>
<evidence type="ECO:0000256" key="5">
    <source>
        <dbReference type="ARBA" id="ARBA00022723"/>
    </source>
</evidence>
<dbReference type="NCBIfam" id="TIGR00694">
    <property type="entry name" value="thiM"/>
    <property type="match status" value="1"/>
</dbReference>
<keyword evidence="5 11" id="KW-0479">Metal-binding</keyword>
<reference evidence="12 13" key="1">
    <citation type="submission" date="2020-06" db="EMBL/GenBank/DDBJ databases">
        <authorList>
            <person name="Kang J."/>
        </authorList>
    </citation>
    <scope>NUCLEOTIDE SEQUENCE [LARGE SCALE GENOMIC DNA]</scope>
    <source>
        <strain evidence="12 13">DCY120</strain>
    </source>
</reference>
<dbReference type="EMBL" id="JABZEC010000007">
    <property type="protein sequence ID" value="NVY97005.1"/>
    <property type="molecule type" value="Genomic_DNA"/>
</dbReference>
<dbReference type="GO" id="GO:0009229">
    <property type="term" value="P:thiamine diphosphate biosynthetic process"/>
    <property type="evidence" value="ECO:0007669"/>
    <property type="project" value="UniProtKB-UniRule"/>
</dbReference>
<organism evidence="12 13">
    <name type="scientific">Bombilactobacillus apium</name>
    <dbReference type="NCBI Taxonomy" id="2675299"/>
    <lineage>
        <taxon>Bacteria</taxon>
        <taxon>Bacillati</taxon>
        <taxon>Bacillota</taxon>
        <taxon>Bacilli</taxon>
        <taxon>Lactobacillales</taxon>
        <taxon>Lactobacillaceae</taxon>
        <taxon>Bombilactobacillus</taxon>
    </lineage>
</organism>
<feature type="binding site" evidence="11">
    <location>
        <position position="45"/>
    </location>
    <ligand>
        <name>substrate</name>
    </ligand>
</feature>
<evidence type="ECO:0000256" key="8">
    <source>
        <dbReference type="ARBA" id="ARBA00022840"/>
    </source>
</evidence>
<keyword evidence="7 11" id="KW-0418">Kinase</keyword>
<keyword evidence="13" id="KW-1185">Reference proteome</keyword>
<dbReference type="GO" id="GO:0005524">
    <property type="term" value="F:ATP binding"/>
    <property type="evidence" value="ECO:0007669"/>
    <property type="project" value="UniProtKB-UniRule"/>
</dbReference>
<dbReference type="SUPFAM" id="SSF53613">
    <property type="entry name" value="Ribokinase-like"/>
    <property type="match status" value="1"/>
</dbReference>
<dbReference type="Pfam" id="PF02110">
    <property type="entry name" value="HK"/>
    <property type="match status" value="1"/>
</dbReference>
<dbReference type="RefSeq" id="WP_176943171.1">
    <property type="nucleotide sequence ID" value="NZ_JABZEC010000007.1"/>
</dbReference>
<dbReference type="NCBIfam" id="NF006830">
    <property type="entry name" value="PRK09355.1"/>
    <property type="match status" value="1"/>
</dbReference>
<feature type="binding site" evidence="11">
    <location>
        <position position="197"/>
    </location>
    <ligand>
        <name>substrate</name>
    </ligand>
</feature>
<evidence type="ECO:0000256" key="2">
    <source>
        <dbReference type="ARBA" id="ARBA00001946"/>
    </source>
</evidence>
<keyword evidence="4 11" id="KW-0808">Transferase</keyword>
<comment type="pathway">
    <text evidence="3 11">Cofactor biosynthesis; thiamine diphosphate biosynthesis; 4-methyl-5-(2-phosphoethyl)-thiazole from 5-(2-hydroxyethyl)-4-methylthiazole: step 1/1.</text>
</comment>
<dbReference type="UniPathway" id="UPA00060">
    <property type="reaction ID" value="UER00139"/>
</dbReference>
<keyword evidence="8 11" id="KW-0067">ATP-binding</keyword>
<evidence type="ECO:0000256" key="6">
    <source>
        <dbReference type="ARBA" id="ARBA00022741"/>
    </source>
</evidence>
<evidence type="ECO:0000256" key="7">
    <source>
        <dbReference type="ARBA" id="ARBA00022777"/>
    </source>
</evidence>
<evidence type="ECO:0000256" key="1">
    <source>
        <dbReference type="ARBA" id="ARBA00001771"/>
    </source>
</evidence>
<keyword evidence="6 11" id="KW-0547">Nucleotide-binding</keyword>
<dbReference type="InterPro" id="IPR000417">
    <property type="entry name" value="Hyethyz_kinase"/>
</dbReference>
<dbReference type="PRINTS" id="PR01099">
    <property type="entry name" value="HYETHTZKNASE"/>
</dbReference>
<evidence type="ECO:0000256" key="11">
    <source>
        <dbReference type="HAMAP-Rule" id="MF_00228"/>
    </source>
</evidence>
<keyword evidence="9 11" id="KW-0460">Magnesium</keyword>